<sequence length="129" mass="13921">MTTLTLGAFAYIVPDYDAGIAFFTALGWRLAEDVDQGHKRWVTVTDGHIKLVLAQADGPAQRAAIGAQFAGRVGLFLYTDDFAAAAARIVAAGGQFQEAPRRESYGTVAVWTDPWGTRWDLIEATSGQD</sequence>
<feature type="domain" description="VOC" evidence="1">
    <location>
        <begin position="5"/>
        <end position="124"/>
    </location>
</feature>
<keyword evidence="3" id="KW-1185">Reference proteome</keyword>
<evidence type="ECO:0000313" key="3">
    <source>
        <dbReference type="Proteomes" id="UP000786693"/>
    </source>
</evidence>
<dbReference type="Gene3D" id="3.10.180.10">
    <property type="entry name" value="2,3-Dihydroxybiphenyl 1,2-Dioxygenase, domain 1"/>
    <property type="match status" value="1"/>
</dbReference>
<dbReference type="InterPro" id="IPR004360">
    <property type="entry name" value="Glyas_Fos-R_dOase_dom"/>
</dbReference>
<gene>
    <name evidence="2" type="ORF">JANAI62_05740</name>
</gene>
<dbReference type="RefSeq" id="WP_220747457.1">
    <property type="nucleotide sequence ID" value="NZ_BPFH01000001.1"/>
</dbReference>
<keyword evidence="2" id="KW-0223">Dioxygenase</keyword>
<dbReference type="PANTHER" id="PTHR36437">
    <property type="entry name" value="GLYOXALASE/BLEOMYCIN RESISTANCE PROTEIN/DIOXYGENASE"/>
    <property type="match status" value="1"/>
</dbReference>
<accession>A0ABQ4NHP5</accession>
<keyword evidence="2" id="KW-0560">Oxidoreductase</keyword>
<comment type="caution">
    <text evidence="2">The sequence shown here is derived from an EMBL/GenBank/DDBJ whole genome shotgun (WGS) entry which is preliminary data.</text>
</comment>
<protein>
    <submittedName>
        <fullName evidence="2">Extradiol dioxygenase</fullName>
    </submittedName>
</protein>
<dbReference type="GO" id="GO:0051213">
    <property type="term" value="F:dioxygenase activity"/>
    <property type="evidence" value="ECO:0007669"/>
    <property type="project" value="UniProtKB-KW"/>
</dbReference>
<dbReference type="EMBL" id="BPFH01000001">
    <property type="protein sequence ID" value="GIT93951.1"/>
    <property type="molecule type" value="Genomic_DNA"/>
</dbReference>
<dbReference type="PROSITE" id="PS51819">
    <property type="entry name" value="VOC"/>
    <property type="match status" value="1"/>
</dbReference>
<reference evidence="2 3" key="1">
    <citation type="submission" date="2021-05" db="EMBL/GenBank/DDBJ databases">
        <title>Bacteria Genome sequencing.</title>
        <authorList>
            <person name="Takabe Y."/>
            <person name="Nakajima Y."/>
            <person name="Suzuki S."/>
            <person name="Shiozaki T."/>
        </authorList>
    </citation>
    <scope>NUCLEOTIDE SEQUENCE [LARGE SCALE GENOMIC DNA]</scope>
    <source>
        <strain evidence="2 3">AI_62</strain>
    </source>
</reference>
<evidence type="ECO:0000259" key="1">
    <source>
        <dbReference type="PROSITE" id="PS51819"/>
    </source>
</evidence>
<organism evidence="2 3">
    <name type="scientific">Jannaschia pagri</name>
    <dbReference type="NCBI Taxonomy" id="2829797"/>
    <lineage>
        <taxon>Bacteria</taxon>
        <taxon>Pseudomonadati</taxon>
        <taxon>Pseudomonadota</taxon>
        <taxon>Alphaproteobacteria</taxon>
        <taxon>Rhodobacterales</taxon>
        <taxon>Roseobacteraceae</taxon>
        <taxon>Jannaschia</taxon>
    </lineage>
</organism>
<proteinExistence type="predicted"/>
<dbReference type="PANTHER" id="PTHR36437:SF2">
    <property type="entry name" value="GLYOXALASE_BLEOMYCIN RESISTANCE PROTEIN_DIOXYGENASE"/>
    <property type="match status" value="1"/>
</dbReference>
<dbReference type="InterPro" id="IPR037523">
    <property type="entry name" value="VOC_core"/>
</dbReference>
<name>A0ABQ4NHP5_9RHOB</name>
<evidence type="ECO:0000313" key="2">
    <source>
        <dbReference type="EMBL" id="GIT93951.1"/>
    </source>
</evidence>
<dbReference type="InterPro" id="IPR029068">
    <property type="entry name" value="Glyas_Bleomycin-R_OHBP_Dase"/>
</dbReference>
<dbReference type="Proteomes" id="UP000786693">
    <property type="component" value="Unassembled WGS sequence"/>
</dbReference>
<dbReference type="Pfam" id="PF00903">
    <property type="entry name" value="Glyoxalase"/>
    <property type="match status" value="1"/>
</dbReference>
<dbReference type="SUPFAM" id="SSF54593">
    <property type="entry name" value="Glyoxalase/Bleomycin resistance protein/Dihydroxybiphenyl dioxygenase"/>
    <property type="match status" value="1"/>
</dbReference>